<protein>
    <submittedName>
        <fullName evidence="1">Uncharacterized protein</fullName>
    </submittedName>
</protein>
<accession>A0A0F9JGP8</accession>
<dbReference type="AlphaFoldDB" id="A0A0F9JGP8"/>
<comment type="caution">
    <text evidence="1">The sequence shown here is derived from an EMBL/GenBank/DDBJ whole genome shotgun (WGS) entry which is preliminary data.</text>
</comment>
<reference evidence="1" key="1">
    <citation type="journal article" date="2015" name="Nature">
        <title>Complex archaea that bridge the gap between prokaryotes and eukaryotes.</title>
        <authorList>
            <person name="Spang A."/>
            <person name="Saw J.H."/>
            <person name="Jorgensen S.L."/>
            <person name="Zaremba-Niedzwiedzka K."/>
            <person name="Martijn J."/>
            <person name="Lind A.E."/>
            <person name="van Eijk R."/>
            <person name="Schleper C."/>
            <person name="Guy L."/>
            <person name="Ettema T.J."/>
        </authorList>
    </citation>
    <scope>NUCLEOTIDE SEQUENCE</scope>
</reference>
<evidence type="ECO:0000313" key="1">
    <source>
        <dbReference type="EMBL" id="KKM04951.1"/>
    </source>
</evidence>
<dbReference type="EMBL" id="LAZR01016335">
    <property type="protein sequence ID" value="KKM04951.1"/>
    <property type="molecule type" value="Genomic_DNA"/>
</dbReference>
<organism evidence="1">
    <name type="scientific">marine sediment metagenome</name>
    <dbReference type="NCBI Taxonomy" id="412755"/>
    <lineage>
        <taxon>unclassified sequences</taxon>
        <taxon>metagenomes</taxon>
        <taxon>ecological metagenomes</taxon>
    </lineage>
</organism>
<sequence>MKKLSEDDLKALSMETHRLAHGVVAMKEAHEEKVKADKIYLDIVTKNSETVLLAEQNIQDIMKEVNDVY</sequence>
<gene>
    <name evidence="1" type="ORF">LCGC14_1759070</name>
</gene>
<name>A0A0F9JGP8_9ZZZZ</name>
<proteinExistence type="predicted"/>